<gene>
    <name evidence="3" type="ORF">DPMN_189734</name>
</gene>
<reference evidence="3" key="2">
    <citation type="submission" date="2020-11" db="EMBL/GenBank/DDBJ databases">
        <authorList>
            <person name="McCartney M.A."/>
            <person name="Auch B."/>
            <person name="Kono T."/>
            <person name="Mallez S."/>
            <person name="Becker A."/>
            <person name="Gohl D.M."/>
            <person name="Silverstein K.A.T."/>
            <person name="Koren S."/>
            <person name="Bechman K.B."/>
            <person name="Herman A."/>
            <person name="Abrahante J.E."/>
            <person name="Garbe J."/>
        </authorList>
    </citation>
    <scope>NUCLEOTIDE SEQUENCE</scope>
    <source>
        <strain evidence="3">Duluth1</strain>
        <tissue evidence="3">Whole animal</tissue>
    </source>
</reference>
<accession>A0A9D4ICH0</accession>
<sequence length="163" mass="18781">MCSQISQQLEITFHSNVLSHISQQLMFLHFTAACVLTFHSSVILHFSAVSTTTLTSISSNVVIKYIYYGNVTWLCVSIFRSLCTFDVKYFKYAVQSSTKRFASWSIGMDHLNILSQSDEKGLSNIYLPSSEWVLVKYRSRRQLDKFSCCPDLVLFMKYDIIIK</sequence>
<feature type="transmembrane region" description="Helical" evidence="1">
    <location>
        <begin position="25"/>
        <end position="45"/>
    </location>
</feature>
<reference evidence="3" key="1">
    <citation type="journal article" date="2019" name="bioRxiv">
        <title>The Genome of the Zebra Mussel, Dreissena polymorpha: A Resource for Invasive Species Research.</title>
        <authorList>
            <person name="McCartney M.A."/>
            <person name="Auch B."/>
            <person name="Kono T."/>
            <person name="Mallez S."/>
            <person name="Zhang Y."/>
            <person name="Obille A."/>
            <person name="Becker A."/>
            <person name="Abrahante J.E."/>
            <person name="Garbe J."/>
            <person name="Badalamenti J.P."/>
            <person name="Herman A."/>
            <person name="Mangelson H."/>
            <person name="Liachko I."/>
            <person name="Sullivan S."/>
            <person name="Sone E.D."/>
            <person name="Koren S."/>
            <person name="Silverstein K.A.T."/>
            <person name="Beckman K.B."/>
            <person name="Gohl D.M."/>
        </authorList>
    </citation>
    <scope>NUCLEOTIDE SEQUENCE</scope>
    <source>
        <strain evidence="3">Duluth1</strain>
        <tissue evidence="3">Whole animal</tissue>
    </source>
</reference>
<name>A0A9D4ICH0_DREPO</name>
<comment type="caution">
    <text evidence="3">The sequence shown here is derived from an EMBL/GenBank/DDBJ whole genome shotgun (WGS) entry which is preliminary data.</text>
</comment>
<feature type="domain" description="Neurotransmitter-gated ion-channel ligand-binding" evidence="2">
    <location>
        <begin position="47"/>
        <end position="162"/>
    </location>
</feature>
<dbReference type="InterPro" id="IPR006202">
    <property type="entry name" value="Neur_chan_lig-bd"/>
</dbReference>
<keyword evidence="4" id="KW-1185">Reference proteome</keyword>
<dbReference type="AlphaFoldDB" id="A0A9D4ICH0"/>
<proteinExistence type="predicted"/>
<evidence type="ECO:0000313" key="4">
    <source>
        <dbReference type="Proteomes" id="UP000828390"/>
    </source>
</evidence>
<keyword evidence="1" id="KW-0812">Transmembrane</keyword>
<dbReference type="GO" id="GO:0005230">
    <property type="term" value="F:extracellular ligand-gated monoatomic ion channel activity"/>
    <property type="evidence" value="ECO:0007669"/>
    <property type="project" value="InterPro"/>
</dbReference>
<dbReference type="Pfam" id="PF02931">
    <property type="entry name" value="Neur_chan_LBD"/>
    <property type="match status" value="1"/>
</dbReference>
<evidence type="ECO:0000313" key="3">
    <source>
        <dbReference type="EMBL" id="KAH3755052.1"/>
    </source>
</evidence>
<dbReference type="Proteomes" id="UP000828390">
    <property type="component" value="Unassembled WGS sequence"/>
</dbReference>
<feature type="transmembrane region" description="Helical" evidence="1">
    <location>
        <begin position="65"/>
        <end position="83"/>
    </location>
</feature>
<evidence type="ECO:0000256" key="1">
    <source>
        <dbReference type="SAM" id="Phobius"/>
    </source>
</evidence>
<keyword evidence="1" id="KW-0472">Membrane</keyword>
<dbReference type="GO" id="GO:0016020">
    <property type="term" value="C:membrane"/>
    <property type="evidence" value="ECO:0007669"/>
    <property type="project" value="InterPro"/>
</dbReference>
<evidence type="ECO:0000259" key="2">
    <source>
        <dbReference type="Pfam" id="PF02931"/>
    </source>
</evidence>
<dbReference type="Gene3D" id="2.70.170.10">
    <property type="entry name" value="Neurotransmitter-gated ion-channel ligand-binding domain"/>
    <property type="match status" value="1"/>
</dbReference>
<dbReference type="InterPro" id="IPR036734">
    <property type="entry name" value="Neur_chan_lig-bd_sf"/>
</dbReference>
<dbReference type="EMBL" id="JAIWYP010000010">
    <property type="protein sequence ID" value="KAH3755052.1"/>
    <property type="molecule type" value="Genomic_DNA"/>
</dbReference>
<dbReference type="SUPFAM" id="SSF63712">
    <property type="entry name" value="Nicotinic receptor ligand binding domain-like"/>
    <property type="match status" value="1"/>
</dbReference>
<organism evidence="3 4">
    <name type="scientific">Dreissena polymorpha</name>
    <name type="common">Zebra mussel</name>
    <name type="synonym">Mytilus polymorpha</name>
    <dbReference type="NCBI Taxonomy" id="45954"/>
    <lineage>
        <taxon>Eukaryota</taxon>
        <taxon>Metazoa</taxon>
        <taxon>Spiralia</taxon>
        <taxon>Lophotrochozoa</taxon>
        <taxon>Mollusca</taxon>
        <taxon>Bivalvia</taxon>
        <taxon>Autobranchia</taxon>
        <taxon>Heteroconchia</taxon>
        <taxon>Euheterodonta</taxon>
        <taxon>Imparidentia</taxon>
        <taxon>Neoheterodontei</taxon>
        <taxon>Myida</taxon>
        <taxon>Dreissenoidea</taxon>
        <taxon>Dreissenidae</taxon>
        <taxon>Dreissena</taxon>
    </lineage>
</organism>
<keyword evidence="1" id="KW-1133">Transmembrane helix</keyword>
<protein>
    <recommendedName>
        <fullName evidence="2">Neurotransmitter-gated ion-channel ligand-binding domain-containing protein</fullName>
    </recommendedName>
</protein>